<proteinExistence type="predicted"/>
<protein>
    <submittedName>
        <fullName evidence="2">Oidioi.mRNA.OKI2018_I69.XSR.g16418.t1.cds</fullName>
    </submittedName>
</protein>
<evidence type="ECO:0000313" key="2">
    <source>
        <dbReference type="EMBL" id="CAG5099293.1"/>
    </source>
</evidence>
<evidence type="ECO:0000256" key="1">
    <source>
        <dbReference type="SAM" id="SignalP"/>
    </source>
</evidence>
<dbReference type="EMBL" id="OU015569">
    <property type="protein sequence ID" value="CAG5099293.1"/>
    <property type="molecule type" value="Genomic_DNA"/>
</dbReference>
<evidence type="ECO:0000313" key="3">
    <source>
        <dbReference type="Proteomes" id="UP001158576"/>
    </source>
</evidence>
<organism evidence="2 3">
    <name type="scientific">Oikopleura dioica</name>
    <name type="common">Tunicate</name>
    <dbReference type="NCBI Taxonomy" id="34765"/>
    <lineage>
        <taxon>Eukaryota</taxon>
        <taxon>Metazoa</taxon>
        <taxon>Chordata</taxon>
        <taxon>Tunicata</taxon>
        <taxon>Appendicularia</taxon>
        <taxon>Copelata</taxon>
        <taxon>Oikopleuridae</taxon>
        <taxon>Oikopleura</taxon>
    </lineage>
</organism>
<keyword evidence="3" id="KW-1185">Reference proteome</keyword>
<keyword evidence="1" id="KW-0732">Signal</keyword>
<dbReference type="InterPro" id="IPR035914">
    <property type="entry name" value="Sperma_CUB_dom_sf"/>
</dbReference>
<reference evidence="2 3" key="1">
    <citation type="submission" date="2021-04" db="EMBL/GenBank/DDBJ databases">
        <authorList>
            <person name="Bliznina A."/>
        </authorList>
    </citation>
    <scope>NUCLEOTIDE SEQUENCE [LARGE SCALE GENOMIC DNA]</scope>
</reference>
<feature type="chain" id="PRO_5046494496" evidence="1">
    <location>
        <begin position="18"/>
        <end position="243"/>
    </location>
</feature>
<dbReference type="SUPFAM" id="SSF49854">
    <property type="entry name" value="Spermadhesin, CUB domain"/>
    <property type="match status" value="1"/>
</dbReference>
<name>A0ABN7SK21_OIKDI</name>
<dbReference type="Gene3D" id="2.60.120.290">
    <property type="entry name" value="Spermadhesin, CUB domain"/>
    <property type="match status" value="1"/>
</dbReference>
<gene>
    <name evidence="2" type="ORF">OKIOD_LOCUS7976</name>
</gene>
<feature type="signal peptide" evidence="1">
    <location>
        <begin position="1"/>
        <end position="17"/>
    </location>
</feature>
<accession>A0ABN7SK21</accession>
<sequence length="243" mass="27436">MRTQIFSFLLGTILANGVHHELTEDEGLIELTEYPDHHKVEWCVATTCDTVELTSSSFAIEDGHDFVLIRDDVANISWKYTGEQNITLDLSANFTVLFTSDSSENDDGFAFNYTCKELQTEGCLADDGLYNTFWMVKTNCSFGVDVTFNSTDDFPEFANITIGNVTLEEWSENATFIETNDFDVSLAVEEKGVASPFSLCWECFVPEVEIVAVEFQAECTFEWDASLLVVDSEIYTEKKERVE</sequence>
<dbReference type="Proteomes" id="UP001158576">
    <property type="component" value="Chromosome XSR"/>
</dbReference>